<name>A0A1L9P2P5_ASPVE</name>
<sequence length="353" mass="40089">MLLSARRTVIASCGIVLCILLLIFSQHRAPAPVIPPIAPVAPSSFNGLAPHWTTEQLEPRFAYVQYATDVNYLCNSMINFGLLVRYGAQYDKVLVFPKQWENDATSREHRILNKIRIKYAHLNLKFHPVDMLSTSAGDPTWRNSLTKFQAFGLTAYTRALVFDSDSLVLNNMDHYFLSPLAPVAVPRAYWLTDPSVKTQILSSHVMLIAPNAGNYNRILADAKSSGDFDMEVLNRLFGDSAMILPHRRLALLTGEFRNKDHTHKLYMAEDPDEEWNAMAEVSRACLVHFSDWPLPKPWLPHTDEQWNSALPECLEGDKETPDKPKCADVFMWTGIYEDYHQEKDQVCGPLLDV</sequence>
<dbReference type="OrthoDB" id="2014201at2759"/>
<dbReference type="Proteomes" id="UP000184073">
    <property type="component" value="Unassembled WGS sequence"/>
</dbReference>
<dbReference type="EMBL" id="KV878125">
    <property type="protein sequence ID" value="OJI95772.1"/>
    <property type="molecule type" value="Genomic_DNA"/>
</dbReference>
<proteinExistence type="predicted"/>
<keyword evidence="1" id="KW-0732">Signal</keyword>
<dbReference type="InterPro" id="IPR050587">
    <property type="entry name" value="GNT1/Glycosyltrans_8"/>
</dbReference>
<accession>A0A1L9P2P5</accession>
<organism evidence="2 3">
    <name type="scientific">Aspergillus versicolor CBS 583.65</name>
    <dbReference type="NCBI Taxonomy" id="1036611"/>
    <lineage>
        <taxon>Eukaryota</taxon>
        <taxon>Fungi</taxon>
        <taxon>Dikarya</taxon>
        <taxon>Ascomycota</taxon>
        <taxon>Pezizomycotina</taxon>
        <taxon>Eurotiomycetes</taxon>
        <taxon>Eurotiomycetidae</taxon>
        <taxon>Eurotiales</taxon>
        <taxon>Aspergillaceae</taxon>
        <taxon>Aspergillus</taxon>
        <taxon>Aspergillus subgen. Nidulantes</taxon>
    </lineage>
</organism>
<dbReference type="AlphaFoldDB" id="A0A1L9P2P5"/>
<evidence type="ECO:0000313" key="3">
    <source>
        <dbReference type="Proteomes" id="UP000184073"/>
    </source>
</evidence>
<evidence type="ECO:0000256" key="1">
    <source>
        <dbReference type="SAM" id="SignalP"/>
    </source>
</evidence>
<dbReference type="VEuPathDB" id="FungiDB:ASPVEDRAFT_180793"/>
<dbReference type="InterPro" id="IPR029044">
    <property type="entry name" value="Nucleotide-diphossugar_trans"/>
</dbReference>
<feature type="chain" id="PRO_5009887258" description="Glucose N-acetyltransferase 1" evidence="1">
    <location>
        <begin position="26"/>
        <end position="353"/>
    </location>
</feature>
<keyword evidence="3" id="KW-1185">Reference proteome</keyword>
<dbReference type="RefSeq" id="XP_040661535.1">
    <property type="nucleotide sequence ID" value="XM_040808864.1"/>
</dbReference>
<dbReference type="GeneID" id="63724375"/>
<dbReference type="PANTHER" id="PTHR11183">
    <property type="entry name" value="GLYCOGENIN SUBFAMILY MEMBER"/>
    <property type="match status" value="1"/>
</dbReference>
<evidence type="ECO:0000313" key="2">
    <source>
        <dbReference type="EMBL" id="OJI95772.1"/>
    </source>
</evidence>
<protein>
    <recommendedName>
        <fullName evidence="4">Glucose N-acetyltransferase 1</fullName>
    </recommendedName>
</protein>
<gene>
    <name evidence="2" type="ORF">ASPVEDRAFT_180793</name>
</gene>
<dbReference type="STRING" id="1036611.A0A1L9P2P5"/>
<feature type="signal peptide" evidence="1">
    <location>
        <begin position="1"/>
        <end position="25"/>
    </location>
</feature>
<dbReference type="SUPFAM" id="SSF53448">
    <property type="entry name" value="Nucleotide-diphospho-sugar transferases"/>
    <property type="match status" value="1"/>
</dbReference>
<dbReference type="Gene3D" id="3.90.550.10">
    <property type="entry name" value="Spore Coat Polysaccharide Biosynthesis Protein SpsA, Chain A"/>
    <property type="match status" value="1"/>
</dbReference>
<evidence type="ECO:0008006" key="4">
    <source>
        <dbReference type="Google" id="ProtNLM"/>
    </source>
</evidence>
<reference evidence="3" key="1">
    <citation type="journal article" date="2017" name="Genome Biol.">
        <title>Comparative genomics reveals high biological diversity and specific adaptations in the industrially and medically important fungal genus Aspergillus.</title>
        <authorList>
            <person name="de Vries R.P."/>
            <person name="Riley R."/>
            <person name="Wiebenga A."/>
            <person name="Aguilar-Osorio G."/>
            <person name="Amillis S."/>
            <person name="Uchima C.A."/>
            <person name="Anderluh G."/>
            <person name="Asadollahi M."/>
            <person name="Askin M."/>
            <person name="Barry K."/>
            <person name="Battaglia E."/>
            <person name="Bayram O."/>
            <person name="Benocci T."/>
            <person name="Braus-Stromeyer S.A."/>
            <person name="Caldana C."/>
            <person name="Canovas D."/>
            <person name="Cerqueira G.C."/>
            <person name="Chen F."/>
            <person name="Chen W."/>
            <person name="Choi C."/>
            <person name="Clum A."/>
            <person name="Dos Santos R.A."/>
            <person name="Damasio A.R."/>
            <person name="Diallinas G."/>
            <person name="Emri T."/>
            <person name="Fekete E."/>
            <person name="Flipphi M."/>
            <person name="Freyberg S."/>
            <person name="Gallo A."/>
            <person name="Gournas C."/>
            <person name="Habgood R."/>
            <person name="Hainaut M."/>
            <person name="Harispe M.L."/>
            <person name="Henrissat B."/>
            <person name="Hilden K.S."/>
            <person name="Hope R."/>
            <person name="Hossain A."/>
            <person name="Karabika E."/>
            <person name="Karaffa L."/>
            <person name="Karanyi Z."/>
            <person name="Krasevec N."/>
            <person name="Kuo A."/>
            <person name="Kusch H."/>
            <person name="LaButti K."/>
            <person name="Lagendijk E.L."/>
            <person name="Lapidus A."/>
            <person name="Levasseur A."/>
            <person name="Lindquist E."/>
            <person name="Lipzen A."/>
            <person name="Logrieco A.F."/>
            <person name="MacCabe A."/>
            <person name="Maekelae M.R."/>
            <person name="Malavazi I."/>
            <person name="Melin P."/>
            <person name="Meyer V."/>
            <person name="Mielnichuk N."/>
            <person name="Miskei M."/>
            <person name="Molnar A.P."/>
            <person name="Mule G."/>
            <person name="Ngan C.Y."/>
            <person name="Orejas M."/>
            <person name="Orosz E."/>
            <person name="Ouedraogo J.P."/>
            <person name="Overkamp K.M."/>
            <person name="Park H.-S."/>
            <person name="Perrone G."/>
            <person name="Piumi F."/>
            <person name="Punt P.J."/>
            <person name="Ram A.F."/>
            <person name="Ramon A."/>
            <person name="Rauscher S."/>
            <person name="Record E."/>
            <person name="Riano-Pachon D.M."/>
            <person name="Robert V."/>
            <person name="Roehrig J."/>
            <person name="Ruller R."/>
            <person name="Salamov A."/>
            <person name="Salih N.S."/>
            <person name="Samson R.A."/>
            <person name="Sandor E."/>
            <person name="Sanguinetti M."/>
            <person name="Schuetze T."/>
            <person name="Sepcic K."/>
            <person name="Shelest E."/>
            <person name="Sherlock G."/>
            <person name="Sophianopoulou V."/>
            <person name="Squina F.M."/>
            <person name="Sun H."/>
            <person name="Susca A."/>
            <person name="Todd R.B."/>
            <person name="Tsang A."/>
            <person name="Unkles S.E."/>
            <person name="van de Wiele N."/>
            <person name="van Rossen-Uffink D."/>
            <person name="Oliveira J.V."/>
            <person name="Vesth T.C."/>
            <person name="Visser J."/>
            <person name="Yu J.-H."/>
            <person name="Zhou M."/>
            <person name="Andersen M.R."/>
            <person name="Archer D.B."/>
            <person name="Baker S.E."/>
            <person name="Benoit I."/>
            <person name="Brakhage A.A."/>
            <person name="Braus G.H."/>
            <person name="Fischer R."/>
            <person name="Frisvad J.C."/>
            <person name="Goldman G.H."/>
            <person name="Houbraken J."/>
            <person name="Oakley B."/>
            <person name="Pocsi I."/>
            <person name="Scazzocchio C."/>
            <person name="Seiboth B."/>
            <person name="vanKuyk P.A."/>
            <person name="Wortman J."/>
            <person name="Dyer P.S."/>
            <person name="Grigoriev I.V."/>
        </authorList>
    </citation>
    <scope>NUCLEOTIDE SEQUENCE [LARGE SCALE GENOMIC DNA]</scope>
    <source>
        <strain evidence="3">CBS 583.65</strain>
    </source>
</reference>